<dbReference type="SUPFAM" id="SSF55729">
    <property type="entry name" value="Acyl-CoA N-acyltransferases (Nat)"/>
    <property type="match status" value="1"/>
</dbReference>
<organism evidence="2 3">
    <name type="scientific">Myriangium duriaei CBS 260.36</name>
    <dbReference type="NCBI Taxonomy" id="1168546"/>
    <lineage>
        <taxon>Eukaryota</taxon>
        <taxon>Fungi</taxon>
        <taxon>Dikarya</taxon>
        <taxon>Ascomycota</taxon>
        <taxon>Pezizomycotina</taxon>
        <taxon>Dothideomycetes</taxon>
        <taxon>Dothideomycetidae</taxon>
        <taxon>Myriangiales</taxon>
        <taxon>Myriangiaceae</taxon>
        <taxon>Myriangium</taxon>
    </lineage>
</organism>
<dbReference type="GO" id="GO:0016747">
    <property type="term" value="F:acyltransferase activity, transferring groups other than amino-acyl groups"/>
    <property type="evidence" value="ECO:0007669"/>
    <property type="project" value="InterPro"/>
</dbReference>
<name>A0A9P4MHI3_9PEZI</name>
<gene>
    <name evidence="2" type="ORF">K461DRAFT_298029</name>
</gene>
<proteinExistence type="predicted"/>
<dbReference type="InterPro" id="IPR052523">
    <property type="entry name" value="Trichothecene_AcTrans"/>
</dbReference>
<keyword evidence="3" id="KW-1185">Reference proteome</keyword>
<feature type="domain" description="N-acetyltransferase" evidence="1">
    <location>
        <begin position="63"/>
        <end position="211"/>
    </location>
</feature>
<reference evidence="2" key="1">
    <citation type="journal article" date="2020" name="Stud. Mycol.">
        <title>101 Dothideomycetes genomes: a test case for predicting lifestyles and emergence of pathogens.</title>
        <authorList>
            <person name="Haridas S."/>
            <person name="Albert R."/>
            <person name="Binder M."/>
            <person name="Bloem J."/>
            <person name="Labutti K."/>
            <person name="Salamov A."/>
            <person name="Andreopoulos B."/>
            <person name="Baker S."/>
            <person name="Barry K."/>
            <person name="Bills G."/>
            <person name="Bluhm B."/>
            <person name="Cannon C."/>
            <person name="Castanera R."/>
            <person name="Culley D."/>
            <person name="Daum C."/>
            <person name="Ezra D."/>
            <person name="Gonzalez J."/>
            <person name="Henrissat B."/>
            <person name="Kuo A."/>
            <person name="Liang C."/>
            <person name="Lipzen A."/>
            <person name="Lutzoni F."/>
            <person name="Magnuson J."/>
            <person name="Mondo S."/>
            <person name="Nolan M."/>
            <person name="Ohm R."/>
            <person name="Pangilinan J."/>
            <person name="Park H.-J."/>
            <person name="Ramirez L."/>
            <person name="Alfaro M."/>
            <person name="Sun H."/>
            <person name="Tritt A."/>
            <person name="Yoshinaga Y."/>
            <person name="Zwiers L.-H."/>
            <person name="Turgeon B."/>
            <person name="Goodwin S."/>
            <person name="Spatafora J."/>
            <person name="Crous P."/>
            <person name="Grigoriev I."/>
        </authorList>
    </citation>
    <scope>NUCLEOTIDE SEQUENCE</scope>
    <source>
        <strain evidence="2">CBS 260.36</strain>
    </source>
</reference>
<comment type="caution">
    <text evidence="2">The sequence shown here is derived from an EMBL/GenBank/DDBJ whole genome shotgun (WGS) entry which is preliminary data.</text>
</comment>
<dbReference type="Pfam" id="PF00583">
    <property type="entry name" value="Acetyltransf_1"/>
    <property type="match status" value="1"/>
</dbReference>
<protein>
    <recommendedName>
        <fullName evidence="1">N-acetyltransferase domain-containing protein</fullName>
    </recommendedName>
</protein>
<dbReference type="PANTHER" id="PTHR42791:SF2">
    <property type="entry name" value="N-ACETYLTRANSFERASE DOMAIN-CONTAINING PROTEIN"/>
    <property type="match status" value="1"/>
</dbReference>
<dbReference type="AlphaFoldDB" id="A0A9P4MHI3"/>
<evidence type="ECO:0000313" key="3">
    <source>
        <dbReference type="Proteomes" id="UP000799439"/>
    </source>
</evidence>
<evidence type="ECO:0000313" key="2">
    <source>
        <dbReference type="EMBL" id="KAF2147911.1"/>
    </source>
</evidence>
<accession>A0A9P4MHI3</accession>
<dbReference type="Proteomes" id="UP000799439">
    <property type="component" value="Unassembled WGS sequence"/>
</dbReference>
<sequence>MAFHLSLALSDIPDLVDVALAAFENDPILSFAKQDCTWSDLRNRDLSTCHLAFSEQDKHQDSTKVTDAATGKLVSFCRWRSPAPEAGLAPSAVKRPNEAAVKGLNAELWSRFGGDLIAKRKIHYDSATDCFFHILVTHPSYQRRGLATRLVEYIMKLADRDGAETYVDASSAGYSFYLKREWNETARFEIDLGQYGGAGIRLVKSMIRPPKIAGTSG</sequence>
<dbReference type="PANTHER" id="PTHR42791">
    <property type="entry name" value="GNAT FAMILY ACETYLTRANSFERASE"/>
    <property type="match status" value="1"/>
</dbReference>
<dbReference type="InterPro" id="IPR000182">
    <property type="entry name" value="GNAT_dom"/>
</dbReference>
<dbReference type="OrthoDB" id="2115692at2759"/>
<dbReference type="PROSITE" id="PS51186">
    <property type="entry name" value="GNAT"/>
    <property type="match status" value="1"/>
</dbReference>
<evidence type="ECO:0000259" key="1">
    <source>
        <dbReference type="PROSITE" id="PS51186"/>
    </source>
</evidence>
<dbReference type="Gene3D" id="3.40.630.30">
    <property type="match status" value="1"/>
</dbReference>
<dbReference type="EMBL" id="ML996094">
    <property type="protein sequence ID" value="KAF2147911.1"/>
    <property type="molecule type" value="Genomic_DNA"/>
</dbReference>
<dbReference type="InterPro" id="IPR016181">
    <property type="entry name" value="Acyl_CoA_acyltransferase"/>
</dbReference>
<dbReference type="CDD" id="cd04301">
    <property type="entry name" value="NAT_SF"/>
    <property type="match status" value="1"/>
</dbReference>